<reference evidence="1 3" key="2">
    <citation type="journal article" date="2018" name="Plant J.">
        <title>The Physcomitrella patens chromosome-scale assembly reveals moss genome structure and evolution.</title>
        <authorList>
            <person name="Lang D."/>
            <person name="Ullrich K.K."/>
            <person name="Murat F."/>
            <person name="Fuchs J."/>
            <person name="Jenkins J."/>
            <person name="Haas F.B."/>
            <person name="Piednoel M."/>
            <person name="Gundlach H."/>
            <person name="Van Bel M."/>
            <person name="Meyberg R."/>
            <person name="Vives C."/>
            <person name="Morata J."/>
            <person name="Symeonidi A."/>
            <person name="Hiss M."/>
            <person name="Muchero W."/>
            <person name="Kamisugi Y."/>
            <person name="Saleh O."/>
            <person name="Blanc G."/>
            <person name="Decker E.L."/>
            <person name="van Gessel N."/>
            <person name="Grimwood J."/>
            <person name="Hayes R.D."/>
            <person name="Graham S.W."/>
            <person name="Gunter L.E."/>
            <person name="McDaniel S.F."/>
            <person name="Hoernstein S.N.W."/>
            <person name="Larsson A."/>
            <person name="Li F.W."/>
            <person name="Perroud P.F."/>
            <person name="Phillips J."/>
            <person name="Ranjan P."/>
            <person name="Rokshar D.S."/>
            <person name="Rothfels C.J."/>
            <person name="Schneider L."/>
            <person name="Shu S."/>
            <person name="Stevenson D.W."/>
            <person name="Thummler F."/>
            <person name="Tillich M."/>
            <person name="Villarreal Aguilar J.C."/>
            <person name="Widiez T."/>
            <person name="Wong G.K."/>
            <person name="Wymore A."/>
            <person name="Zhang Y."/>
            <person name="Zimmer A.D."/>
            <person name="Quatrano R.S."/>
            <person name="Mayer K.F.X."/>
            <person name="Goodstein D."/>
            <person name="Casacuberta J.M."/>
            <person name="Vandepoele K."/>
            <person name="Reski R."/>
            <person name="Cuming A.C."/>
            <person name="Tuskan G.A."/>
            <person name="Maumus F."/>
            <person name="Salse J."/>
            <person name="Schmutz J."/>
            <person name="Rensing S.A."/>
        </authorList>
    </citation>
    <scope>NUCLEOTIDE SEQUENCE [LARGE SCALE GENOMIC DNA]</scope>
    <source>
        <strain evidence="2 3">cv. Gransden 2004</strain>
    </source>
</reference>
<organism evidence="1">
    <name type="scientific">Physcomitrium patens</name>
    <name type="common">Spreading-leaved earth moss</name>
    <name type="synonym">Physcomitrella patens</name>
    <dbReference type="NCBI Taxonomy" id="3218"/>
    <lineage>
        <taxon>Eukaryota</taxon>
        <taxon>Viridiplantae</taxon>
        <taxon>Streptophyta</taxon>
        <taxon>Embryophyta</taxon>
        <taxon>Bryophyta</taxon>
        <taxon>Bryophytina</taxon>
        <taxon>Bryopsida</taxon>
        <taxon>Funariidae</taxon>
        <taxon>Funariales</taxon>
        <taxon>Funariaceae</taxon>
        <taxon>Physcomitrium</taxon>
    </lineage>
</organism>
<dbReference type="EMBL" id="ABEU02000013">
    <property type="protein sequence ID" value="PNR42748.1"/>
    <property type="molecule type" value="Genomic_DNA"/>
</dbReference>
<dbReference type="Gramene" id="Pp3c13_19532V3.1">
    <property type="protein sequence ID" value="PAC:32930841.CDS.1"/>
    <property type="gene ID" value="Pp3c13_19532"/>
</dbReference>
<evidence type="ECO:0000313" key="3">
    <source>
        <dbReference type="Proteomes" id="UP000006727"/>
    </source>
</evidence>
<gene>
    <name evidence="1" type="ORF">PHYPA_017578</name>
</gene>
<dbReference type="InParanoid" id="A0A2K1JMH8"/>
<name>A0A2K1JMH8_PHYPA</name>
<keyword evidence="3" id="KW-1185">Reference proteome</keyword>
<dbReference type="EnsemblPlants" id="Pp3c13_19532V3.1">
    <property type="protein sequence ID" value="PAC:32930841.CDS.1"/>
    <property type="gene ID" value="Pp3c13_19532"/>
</dbReference>
<dbReference type="Proteomes" id="UP000006727">
    <property type="component" value="Chromosome 13"/>
</dbReference>
<dbReference type="AlphaFoldDB" id="A0A2K1JMH8"/>
<evidence type="ECO:0000313" key="2">
    <source>
        <dbReference type="EnsemblPlants" id="PAC:32930841.CDS.1"/>
    </source>
</evidence>
<evidence type="ECO:0000313" key="1">
    <source>
        <dbReference type="EMBL" id="PNR42748.1"/>
    </source>
</evidence>
<reference evidence="2" key="3">
    <citation type="submission" date="2020-12" db="UniProtKB">
        <authorList>
            <consortium name="EnsemblPlants"/>
        </authorList>
    </citation>
    <scope>IDENTIFICATION</scope>
</reference>
<protein>
    <submittedName>
        <fullName evidence="1 2">Uncharacterized protein</fullName>
    </submittedName>
</protein>
<proteinExistence type="predicted"/>
<accession>A0A2K1JMH8</accession>
<reference evidence="1 3" key="1">
    <citation type="journal article" date="2008" name="Science">
        <title>The Physcomitrella genome reveals evolutionary insights into the conquest of land by plants.</title>
        <authorList>
            <person name="Rensing S."/>
            <person name="Lang D."/>
            <person name="Zimmer A."/>
            <person name="Terry A."/>
            <person name="Salamov A."/>
            <person name="Shapiro H."/>
            <person name="Nishiyama T."/>
            <person name="Perroud P.-F."/>
            <person name="Lindquist E."/>
            <person name="Kamisugi Y."/>
            <person name="Tanahashi T."/>
            <person name="Sakakibara K."/>
            <person name="Fujita T."/>
            <person name="Oishi K."/>
            <person name="Shin-I T."/>
            <person name="Kuroki Y."/>
            <person name="Toyoda A."/>
            <person name="Suzuki Y."/>
            <person name="Hashimoto A."/>
            <person name="Yamaguchi K."/>
            <person name="Sugano A."/>
            <person name="Kohara Y."/>
            <person name="Fujiyama A."/>
            <person name="Anterola A."/>
            <person name="Aoki S."/>
            <person name="Ashton N."/>
            <person name="Barbazuk W.B."/>
            <person name="Barker E."/>
            <person name="Bennetzen J."/>
            <person name="Bezanilla M."/>
            <person name="Blankenship R."/>
            <person name="Cho S.H."/>
            <person name="Dutcher S."/>
            <person name="Estelle M."/>
            <person name="Fawcett J.A."/>
            <person name="Gundlach H."/>
            <person name="Hanada K."/>
            <person name="Heyl A."/>
            <person name="Hicks K.A."/>
            <person name="Hugh J."/>
            <person name="Lohr M."/>
            <person name="Mayer K."/>
            <person name="Melkozernov A."/>
            <person name="Murata T."/>
            <person name="Nelson D."/>
            <person name="Pils B."/>
            <person name="Prigge M."/>
            <person name="Reiss B."/>
            <person name="Renner T."/>
            <person name="Rombauts S."/>
            <person name="Rushton P."/>
            <person name="Sanderfoot A."/>
            <person name="Schween G."/>
            <person name="Shiu S.-H."/>
            <person name="Stueber K."/>
            <person name="Theodoulou F.L."/>
            <person name="Tu H."/>
            <person name="Van de Peer Y."/>
            <person name="Verrier P.J."/>
            <person name="Waters E."/>
            <person name="Wood A."/>
            <person name="Yang L."/>
            <person name="Cove D."/>
            <person name="Cuming A."/>
            <person name="Hasebe M."/>
            <person name="Lucas S."/>
            <person name="Mishler D.B."/>
            <person name="Reski R."/>
            <person name="Grigoriev I."/>
            <person name="Quatrano R.S."/>
            <person name="Boore J.L."/>
        </authorList>
    </citation>
    <scope>NUCLEOTIDE SEQUENCE [LARGE SCALE GENOMIC DNA]</scope>
    <source>
        <strain evidence="2 3">cv. Gransden 2004</strain>
    </source>
</reference>
<sequence length="92" mass="10817">MVQRIRTLASRTTPIHGFNYKLSVSNFLCHLNYFSLTTWGWSCQSWDVVFLGFPLWRAGHLRGHMQTTDHISFLFCVQYSKEVQDLSKISFQ</sequence>